<evidence type="ECO:0000256" key="3">
    <source>
        <dbReference type="SAM" id="MobiDB-lite"/>
    </source>
</evidence>
<protein>
    <recommendedName>
        <fullName evidence="6">SPT2-domain-containing protein</fullName>
    </recommendedName>
</protein>
<gene>
    <name evidence="4" type="ORF">K470DRAFT_265503</name>
</gene>
<feature type="compositionally biased region" description="Polar residues" evidence="3">
    <location>
        <begin position="1"/>
        <end position="29"/>
    </location>
</feature>
<feature type="compositionally biased region" description="Basic and acidic residues" evidence="3">
    <location>
        <begin position="119"/>
        <end position="136"/>
    </location>
</feature>
<feature type="compositionally biased region" description="Low complexity" evidence="3">
    <location>
        <begin position="78"/>
        <end position="92"/>
    </location>
</feature>
<proteinExistence type="inferred from homology"/>
<dbReference type="AlphaFoldDB" id="A0A6A7BUW4"/>
<evidence type="ECO:0000256" key="2">
    <source>
        <dbReference type="ARBA" id="ARBA00023054"/>
    </source>
</evidence>
<keyword evidence="5" id="KW-1185">Reference proteome</keyword>
<dbReference type="OrthoDB" id="5430658at2759"/>
<evidence type="ECO:0000313" key="5">
    <source>
        <dbReference type="Proteomes" id="UP000799421"/>
    </source>
</evidence>
<organism evidence="4 5">
    <name type="scientific">Piedraia hortae CBS 480.64</name>
    <dbReference type="NCBI Taxonomy" id="1314780"/>
    <lineage>
        <taxon>Eukaryota</taxon>
        <taxon>Fungi</taxon>
        <taxon>Dikarya</taxon>
        <taxon>Ascomycota</taxon>
        <taxon>Pezizomycotina</taxon>
        <taxon>Dothideomycetes</taxon>
        <taxon>Dothideomycetidae</taxon>
        <taxon>Capnodiales</taxon>
        <taxon>Piedraiaceae</taxon>
        <taxon>Piedraia</taxon>
    </lineage>
</organism>
<feature type="region of interest" description="Disordered" evidence="3">
    <location>
        <begin position="110"/>
        <end position="275"/>
    </location>
</feature>
<dbReference type="Proteomes" id="UP000799421">
    <property type="component" value="Unassembled WGS sequence"/>
</dbReference>
<name>A0A6A7BUW4_9PEZI</name>
<keyword evidence="2" id="KW-0175">Coiled coil</keyword>
<accession>A0A6A7BUW4</accession>
<sequence length="275" mass="30098">MTSFSNLLSTVGGQSNPAKPTSTNVSLKATNVAAGVKRRSEEKDVSPTKNVKVERSMPANRFQLSKPAAQSATAGKNAPAPAQSQAVAPASPKKGYAAVLAKAKAMQEVAASAGRIKHKPMEPHKKKERERFKEQAQKSSGAIGTKPSIGNNAKGVNKQNPVVAKEAVKRIHQPLSYKGTMRATVSSTKERAVQKAPSRRDQNEYASWSDVDSYGDEEEDENGYESESDMEGGFDDLETEEQNALRVARKEDREAQEEEERLKREKMLRKKASRK</sequence>
<dbReference type="Pfam" id="PF08243">
    <property type="entry name" value="SPT2"/>
    <property type="match status" value="1"/>
</dbReference>
<dbReference type="EMBL" id="MU005997">
    <property type="protein sequence ID" value="KAF2859126.1"/>
    <property type="molecule type" value="Genomic_DNA"/>
</dbReference>
<feature type="compositionally biased region" description="Acidic residues" evidence="3">
    <location>
        <begin position="213"/>
        <end position="241"/>
    </location>
</feature>
<feature type="region of interest" description="Disordered" evidence="3">
    <location>
        <begin position="1"/>
        <end position="95"/>
    </location>
</feature>
<feature type="compositionally biased region" description="Basic and acidic residues" evidence="3">
    <location>
        <begin position="38"/>
        <end position="55"/>
    </location>
</feature>
<dbReference type="SMART" id="SM00784">
    <property type="entry name" value="SPT2"/>
    <property type="match status" value="1"/>
</dbReference>
<reference evidence="4" key="1">
    <citation type="journal article" date="2020" name="Stud. Mycol.">
        <title>101 Dothideomycetes genomes: a test case for predicting lifestyles and emergence of pathogens.</title>
        <authorList>
            <person name="Haridas S."/>
            <person name="Albert R."/>
            <person name="Binder M."/>
            <person name="Bloem J."/>
            <person name="Labutti K."/>
            <person name="Salamov A."/>
            <person name="Andreopoulos B."/>
            <person name="Baker S."/>
            <person name="Barry K."/>
            <person name="Bills G."/>
            <person name="Bluhm B."/>
            <person name="Cannon C."/>
            <person name="Castanera R."/>
            <person name="Culley D."/>
            <person name="Daum C."/>
            <person name="Ezra D."/>
            <person name="Gonzalez J."/>
            <person name="Henrissat B."/>
            <person name="Kuo A."/>
            <person name="Liang C."/>
            <person name="Lipzen A."/>
            <person name="Lutzoni F."/>
            <person name="Magnuson J."/>
            <person name="Mondo S."/>
            <person name="Nolan M."/>
            <person name="Ohm R."/>
            <person name="Pangilinan J."/>
            <person name="Park H.-J."/>
            <person name="Ramirez L."/>
            <person name="Alfaro M."/>
            <person name="Sun H."/>
            <person name="Tritt A."/>
            <person name="Yoshinaga Y."/>
            <person name="Zwiers L.-H."/>
            <person name="Turgeon B."/>
            <person name="Goodwin S."/>
            <person name="Spatafora J."/>
            <person name="Crous P."/>
            <person name="Grigoriev I."/>
        </authorList>
    </citation>
    <scope>NUCLEOTIDE SEQUENCE</scope>
    <source>
        <strain evidence="4">CBS 480.64</strain>
    </source>
</reference>
<feature type="compositionally biased region" description="Basic and acidic residues" evidence="3">
    <location>
        <begin position="188"/>
        <end position="203"/>
    </location>
</feature>
<evidence type="ECO:0008006" key="6">
    <source>
        <dbReference type="Google" id="ProtNLM"/>
    </source>
</evidence>
<evidence type="ECO:0000256" key="1">
    <source>
        <dbReference type="ARBA" id="ARBA00006461"/>
    </source>
</evidence>
<feature type="compositionally biased region" description="Basic residues" evidence="3">
    <location>
        <begin position="266"/>
        <end position="275"/>
    </location>
</feature>
<comment type="similarity">
    <text evidence="1">Belongs to the SPT2 family.</text>
</comment>
<dbReference type="InterPro" id="IPR013256">
    <property type="entry name" value="Chromatin_SPT2"/>
</dbReference>
<evidence type="ECO:0000313" key="4">
    <source>
        <dbReference type="EMBL" id="KAF2859126.1"/>
    </source>
</evidence>